<proteinExistence type="predicted"/>
<comment type="caution">
    <text evidence="2">The sequence shown here is derived from an EMBL/GenBank/DDBJ whole genome shotgun (WGS) entry which is preliminary data.</text>
</comment>
<dbReference type="SUPFAM" id="SSF55486">
    <property type="entry name" value="Metalloproteases ('zincins'), catalytic domain"/>
    <property type="match status" value="1"/>
</dbReference>
<reference evidence="2 3" key="1">
    <citation type="submission" date="2018-07" db="EMBL/GenBank/DDBJ databases">
        <title>Bacillus sp. YLB-04 draft genome sequence.</title>
        <authorList>
            <person name="Yu L."/>
            <person name="Tang X."/>
        </authorList>
    </citation>
    <scope>NUCLEOTIDE SEQUENCE [LARGE SCALE GENOMIC DNA]</scope>
    <source>
        <strain evidence="2 3">YLB-04</strain>
    </source>
</reference>
<dbReference type="Gene3D" id="1.10.390.10">
    <property type="entry name" value="Neutral Protease Domain 2"/>
    <property type="match status" value="1"/>
</dbReference>
<organism evidence="2 3">
    <name type="scientific">Neobacillus piezotolerans</name>
    <dbReference type="NCBI Taxonomy" id="2259171"/>
    <lineage>
        <taxon>Bacteria</taxon>
        <taxon>Bacillati</taxon>
        <taxon>Bacillota</taxon>
        <taxon>Bacilli</taxon>
        <taxon>Bacillales</taxon>
        <taxon>Bacillaceae</taxon>
        <taxon>Neobacillus</taxon>
    </lineage>
</organism>
<dbReference type="AlphaFoldDB" id="A0A3D8GW81"/>
<dbReference type="OrthoDB" id="9814383at2"/>
<feature type="transmembrane region" description="Helical" evidence="1">
    <location>
        <begin position="40"/>
        <end position="61"/>
    </location>
</feature>
<evidence type="ECO:0000256" key="1">
    <source>
        <dbReference type="SAM" id="Phobius"/>
    </source>
</evidence>
<keyword evidence="1" id="KW-0472">Membrane</keyword>
<keyword evidence="1" id="KW-1133">Transmembrane helix</keyword>
<accession>A0A3D8GW81</accession>
<gene>
    <name evidence="2" type="ORF">DRW41_01630</name>
</gene>
<keyword evidence="1" id="KW-0812">Transmembrane</keyword>
<dbReference type="Proteomes" id="UP000257144">
    <property type="component" value="Unassembled WGS sequence"/>
</dbReference>
<dbReference type="RefSeq" id="WP_115450220.1">
    <property type="nucleotide sequence ID" value="NZ_QNQT01000001.1"/>
</dbReference>
<dbReference type="EMBL" id="QNQT01000001">
    <property type="protein sequence ID" value="RDU38296.1"/>
    <property type="molecule type" value="Genomic_DNA"/>
</dbReference>
<dbReference type="InterPro" id="IPR027268">
    <property type="entry name" value="Peptidase_M4/M1_CTD_sf"/>
</dbReference>
<keyword evidence="3" id="KW-1185">Reference proteome</keyword>
<sequence length="567" mass="64302">MKKKFTFVNQNYEMLNKEQKPIGFTYSSENIEVKPRTQKMYRYTVIIIAFLALLVAAFFYIESMKHSERGKGLESMGAPTADTGKQADEQLRQPGMPADFKPEVLPEGTAASYTFDLIVPQENKYEVRSSIDVTNTSEKAWSQISFYFFPNQLGDMARDQCRGKVLTWVVDKCLNEIGTSNMELIGTKVNGQATDYEVEGPWLNVPLRAILPVGANATVEISYSFSLPNPINGERGHDLLQWHPMLPDYTYDWIIQPPAYGKETYSAAPANYHFRYKTPGNLMAVTSATDLDQSSGQGELKENSLKEMHVLLLDGYQMVKTMAGPTEVRVFAQEREIEGRGKNVLGTAVEAVGFFSARLGESPHKQIDIVLTEERKGSYPGIVLQPAVIHGEDKFYMPIEESQDHLLVHQLAQQWFYGKVHFDRYKDAWLNDGLSELAASLFFFAGQKKSEEESFAFANAYDDFYIMRTDVKSNLPADKYIGIQGGLVGHVQAKPVLHLWKMMKPYGTETALDFLSDYLSAYSAKKLATIEFIRFTKAYFKVDNQSFAEWLDFNPYENGDFIDFFSL</sequence>
<evidence type="ECO:0000313" key="3">
    <source>
        <dbReference type="Proteomes" id="UP000257144"/>
    </source>
</evidence>
<name>A0A3D8GW81_9BACI</name>
<protein>
    <recommendedName>
        <fullName evidence="4">Peptidase M1 membrane alanine aminopeptidase domain-containing protein</fullName>
    </recommendedName>
</protein>
<evidence type="ECO:0000313" key="2">
    <source>
        <dbReference type="EMBL" id="RDU38296.1"/>
    </source>
</evidence>
<evidence type="ECO:0008006" key="4">
    <source>
        <dbReference type="Google" id="ProtNLM"/>
    </source>
</evidence>